<name>A0ABQ8LT29_LABRO</name>
<sequence length="230" mass="25880">MAACHSYSRRAELCSRRFLTAAHPSRRMETPSLGRTSTCGFWTGCSRPLWPSPGWDSQRCLVVLYLVEQRLSPSTLKVYVAAIATYHNGKHHLNVRFLRGARRQNPPRPHLIPSWDLSVVLAGLTSLLIALNFIKRVEDLHSFSVSDSHVILRPQPGYVPKVPTTPFKIRASDAPSSFVCFRGQQKGNAVSKQRLPHWVVDAITLAYQCQGKLCRLGVRAHFTRNVTSPR</sequence>
<dbReference type="Proteomes" id="UP000830375">
    <property type="component" value="Unassembled WGS sequence"/>
</dbReference>
<dbReference type="PANTHER" id="PTHR35617">
    <property type="entry name" value="PHAGE_INTEGRASE DOMAIN-CONTAINING PROTEIN"/>
    <property type="match status" value="1"/>
</dbReference>
<dbReference type="EMBL" id="JACTAM010000018">
    <property type="protein sequence ID" value="KAI2653811.1"/>
    <property type="molecule type" value="Genomic_DNA"/>
</dbReference>
<gene>
    <name evidence="1" type="ORF">H4Q32_014160</name>
</gene>
<evidence type="ECO:0000313" key="2">
    <source>
        <dbReference type="Proteomes" id="UP000830375"/>
    </source>
</evidence>
<proteinExistence type="predicted"/>
<dbReference type="PANTHER" id="PTHR35617:SF3">
    <property type="entry name" value="CORE-BINDING (CB) DOMAIN-CONTAINING PROTEIN"/>
    <property type="match status" value="1"/>
</dbReference>
<accession>A0ABQ8LT29</accession>
<evidence type="ECO:0000313" key="1">
    <source>
        <dbReference type="EMBL" id="KAI2653811.1"/>
    </source>
</evidence>
<organism evidence="1 2">
    <name type="scientific">Labeo rohita</name>
    <name type="common">Indian major carp</name>
    <name type="synonym">Cyprinus rohita</name>
    <dbReference type="NCBI Taxonomy" id="84645"/>
    <lineage>
        <taxon>Eukaryota</taxon>
        <taxon>Metazoa</taxon>
        <taxon>Chordata</taxon>
        <taxon>Craniata</taxon>
        <taxon>Vertebrata</taxon>
        <taxon>Euteleostomi</taxon>
        <taxon>Actinopterygii</taxon>
        <taxon>Neopterygii</taxon>
        <taxon>Teleostei</taxon>
        <taxon>Ostariophysi</taxon>
        <taxon>Cypriniformes</taxon>
        <taxon>Cyprinidae</taxon>
        <taxon>Labeoninae</taxon>
        <taxon>Labeonini</taxon>
        <taxon>Labeo</taxon>
    </lineage>
</organism>
<comment type="caution">
    <text evidence="1">The sequence shown here is derived from an EMBL/GenBank/DDBJ whole genome shotgun (WGS) entry which is preliminary data.</text>
</comment>
<reference evidence="1 2" key="1">
    <citation type="submission" date="2022-01" db="EMBL/GenBank/DDBJ databases">
        <title>A high-quality chromosome-level genome assembly of rohu carp, Labeo rohita.</title>
        <authorList>
            <person name="Arick M.A. II"/>
            <person name="Hsu C.-Y."/>
            <person name="Magbanua Z."/>
            <person name="Pechanova O."/>
            <person name="Grover C."/>
            <person name="Miller E."/>
            <person name="Thrash A."/>
            <person name="Ezzel L."/>
            <person name="Alam S."/>
            <person name="Benzie J."/>
            <person name="Hamilton M."/>
            <person name="Karsi A."/>
            <person name="Lawrence M.L."/>
            <person name="Peterson D.G."/>
        </authorList>
    </citation>
    <scope>NUCLEOTIDE SEQUENCE [LARGE SCALE GENOMIC DNA]</scope>
    <source>
        <strain evidence="2">BAU-BD-2019</strain>
        <tissue evidence="1">Blood</tissue>
    </source>
</reference>
<keyword evidence="2" id="KW-1185">Reference proteome</keyword>
<protein>
    <submittedName>
        <fullName evidence="1">dTTP/UTP pyrophosphatase</fullName>
    </submittedName>
</protein>